<organism evidence="2">
    <name type="scientific">Anguilla anguilla</name>
    <name type="common">European freshwater eel</name>
    <name type="synonym">Muraena anguilla</name>
    <dbReference type="NCBI Taxonomy" id="7936"/>
    <lineage>
        <taxon>Eukaryota</taxon>
        <taxon>Metazoa</taxon>
        <taxon>Chordata</taxon>
        <taxon>Craniata</taxon>
        <taxon>Vertebrata</taxon>
        <taxon>Euteleostomi</taxon>
        <taxon>Actinopterygii</taxon>
        <taxon>Neopterygii</taxon>
        <taxon>Teleostei</taxon>
        <taxon>Anguilliformes</taxon>
        <taxon>Anguillidae</taxon>
        <taxon>Anguilla</taxon>
    </lineage>
</organism>
<dbReference type="EMBL" id="GBXM01006334">
    <property type="protein sequence ID" value="JAI02244.1"/>
    <property type="molecule type" value="Transcribed_RNA"/>
</dbReference>
<evidence type="ECO:0000313" key="2">
    <source>
        <dbReference type="EMBL" id="JAI02244.1"/>
    </source>
</evidence>
<name>A0A0E9XKN7_ANGAN</name>
<accession>A0A0E9XKN7</accession>
<evidence type="ECO:0000256" key="1">
    <source>
        <dbReference type="SAM" id="MobiDB-lite"/>
    </source>
</evidence>
<feature type="region of interest" description="Disordered" evidence="1">
    <location>
        <begin position="1"/>
        <end position="29"/>
    </location>
</feature>
<reference evidence="2" key="1">
    <citation type="submission" date="2014-11" db="EMBL/GenBank/DDBJ databases">
        <authorList>
            <person name="Amaro Gonzalez C."/>
        </authorList>
    </citation>
    <scope>NUCLEOTIDE SEQUENCE</scope>
</reference>
<sequence length="29" mass="3043">MHHSTKPNAGEKLTSGGNVDKLPTLSCGY</sequence>
<protein>
    <submittedName>
        <fullName evidence="2">Uncharacterized protein</fullName>
    </submittedName>
</protein>
<proteinExistence type="predicted"/>
<dbReference type="AlphaFoldDB" id="A0A0E9XKN7"/>
<reference evidence="2" key="2">
    <citation type="journal article" date="2015" name="Fish Shellfish Immunol.">
        <title>Early steps in the European eel (Anguilla anguilla)-Vibrio vulnificus interaction in the gills: Role of the RtxA13 toxin.</title>
        <authorList>
            <person name="Callol A."/>
            <person name="Pajuelo D."/>
            <person name="Ebbesson L."/>
            <person name="Teles M."/>
            <person name="MacKenzie S."/>
            <person name="Amaro C."/>
        </authorList>
    </citation>
    <scope>NUCLEOTIDE SEQUENCE</scope>
</reference>